<feature type="compositionally biased region" description="Basic and acidic residues" evidence="1">
    <location>
        <begin position="107"/>
        <end position="116"/>
    </location>
</feature>
<dbReference type="Gramene" id="PVH61469">
    <property type="protein sequence ID" value="PVH61469"/>
    <property type="gene ID" value="PAHAL_3G040100"/>
</dbReference>
<dbReference type="Proteomes" id="UP000243499">
    <property type="component" value="Chromosome 3"/>
</dbReference>
<reference evidence="2" key="1">
    <citation type="submission" date="2018-04" db="EMBL/GenBank/DDBJ databases">
        <title>WGS assembly of Panicum hallii.</title>
        <authorList>
            <person name="Lovell J."/>
            <person name="Jenkins J."/>
            <person name="Lowry D."/>
            <person name="Mamidi S."/>
            <person name="Sreedasyam A."/>
            <person name="Weng X."/>
            <person name="Barry K."/>
            <person name="Bonette J."/>
            <person name="Campitelli B."/>
            <person name="Daum C."/>
            <person name="Gordon S."/>
            <person name="Gould B."/>
            <person name="Lipzen A."/>
            <person name="Macqueen A."/>
            <person name="Palacio-Mejia J."/>
            <person name="Plott C."/>
            <person name="Shakirov E."/>
            <person name="Shu S."/>
            <person name="Yoshinaga Y."/>
            <person name="Zane M."/>
            <person name="Rokhsar D."/>
            <person name="Grimwood J."/>
            <person name="Schmutz J."/>
            <person name="Juenger T."/>
        </authorList>
    </citation>
    <scope>NUCLEOTIDE SEQUENCE [LARGE SCALE GENOMIC DNA]</scope>
    <source>
        <strain evidence="2">FIL2</strain>
    </source>
</reference>
<dbReference type="AlphaFoldDB" id="A0A2T8KH32"/>
<organism evidence="2">
    <name type="scientific">Panicum hallii</name>
    <dbReference type="NCBI Taxonomy" id="206008"/>
    <lineage>
        <taxon>Eukaryota</taxon>
        <taxon>Viridiplantae</taxon>
        <taxon>Streptophyta</taxon>
        <taxon>Embryophyta</taxon>
        <taxon>Tracheophyta</taxon>
        <taxon>Spermatophyta</taxon>
        <taxon>Magnoliopsida</taxon>
        <taxon>Liliopsida</taxon>
        <taxon>Poales</taxon>
        <taxon>Poaceae</taxon>
        <taxon>PACMAD clade</taxon>
        <taxon>Panicoideae</taxon>
        <taxon>Panicodae</taxon>
        <taxon>Paniceae</taxon>
        <taxon>Panicinae</taxon>
        <taxon>Panicum</taxon>
        <taxon>Panicum sect. Panicum</taxon>
    </lineage>
</organism>
<proteinExistence type="predicted"/>
<accession>A0A2T8KH32</accession>
<feature type="region of interest" description="Disordered" evidence="1">
    <location>
        <begin position="103"/>
        <end position="143"/>
    </location>
</feature>
<evidence type="ECO:0000313" key="2">
    <source>
        <dbReference type="EMBL" id="PVH61469.1"/>
    </source>
</evidence>
<protein>
    <recommendedName>
        <fullName evidence="3">Wall-associated receptor kinase galacturonan-binding domain-containing protein</fullName>
    </recommendedName>
</protein>
<gene>
    <name evidence="2" type="ORF">PAHAL_3G040100</name>
</gene>
<sequence length="214" mass="23953">MMSLRLLTSLVGNQSMFNPEQKRKMWSLSFCLALSLPVAPRAASQRQRQPPGCRERCGNVIVIGAGCHRSAAAGGLRLRCDGAIRPPRLTVSSYGHEVAAVSLPTAESHRAPERQPRVLRLPRQPGRARRQPPGAPHGDQRQRVPLLVDEEQIRVRRLPRPGLLQRRPRVLRHGLHVRVQALRTRAAGVVPGRRRLLPEQHPTAAAAVVRRRRR</sequence>
<evidence type="ECO:0008006" key="3">
    <source>
        <dbReference type="Google" id="ProtNLM"/>
    </source>
</evidence>
<dbReference type="EMBL" id="CM008048">
    <property type="protein sequence ID" value="PVH61469.1"/>
    <property type="molecule type" value="Genomic_DNA"/>
</dbReference>
<name>A0A2T8KH32_9POAL</name>
<evidence type="ECO:0000256" key="1">
    <source>
        <dbReference type="SAM" id="MobiDB-lite"/>
    </source>
</evidence>